<dbReference type="InterPro" id="IPR011989">
    <property type="entry name" value="ARM-like"/>
</dbReference>
<evidence type="ECO:0000256" key="8">
    <source>
        <dbReference type="SAM" id="MobiDB-lite"/>
    </source>
</evidence>
<keyword evidence="7" id="KW-0539">Nucleus</keyword>
<evidence type="ECO:0000256" key="6">
    <source>
        <dbReference type="ARBA" id="ARBA00022927"/>
    </source>
</evidence>
<dbReference type="PROSITE" id="PS50166">
    <property type="entry name" value="IMPORTIN_B_NT"/>
    <property type="match status" value="1"/>
</dbReference>
<accession>A0A166BES5</accession>
<dbReference type="GO" id="GO:0005049">
    <property type="term" value="F:nuclear export signal receptor activity"/>
    <property type="evidence" value="ECO:0007669"/>
    <property type="project" value="TreeGrafter"/>
</dbReference>
<dbReference type="STRING" id="1314776.A0A166BES5"/>
<feature type="domain" description="Importin N-terminal" evidence="9">
    <location>
        <begin position="22"/>
        <end position="97"/>
    </location>
</feature>
<sequence length="1069" mass="117089">MSSPSLPSLLLASLSPSTQKAAESALKEYSKKRPQFIRELLRLGQDATQEKGVRLSACVYAKNEIKRRWALEEQDENPVDAALRNATHIDLLQAIQTLSTPTDKSLRVQVAEAVSFVASVDFPQQWPDLISSLVSALSPNNWLLNLSILETAHSIFHPWRSAIRTDELYSTINLVLSSFLDPFVQLYREVANTLLNQNPTNPDIVIAQNMVVLTTLFYDLTCQDLPPILEDAHFEFFGNPNGWFLRFLLWDPPSLIPPSDAEEGDDDPTPSIPSQIKTGILEIAELYTNRFAELLSTEDSTVQSLVQAVWQMIGSDAPSSSASSSTTLFTPTTPKQKRLSKSSYDALISQSLKFLSTLIRSPHYSGPLFFSNKETIAGLIEGVVIPNVGLPEREVEMFEDDPMEYIRVDLAPSGSAYSAPGGTSDGGTRRQAAADVIRAFVSASSNAGASGEGKEGDVTEVVGRWIGRGLEAYNADPNGDDKWKAKDAAIFLFGAVATRGSTAQQGVTSTNALINVVEFFSNHVLQDLQAPQVPHPILQVDAIRYLYTFRNQLTKEQLLAVLPLLVQHLGSPNYVSYSYAAITIERILFIKKENRLLFSQADVHDFANAILSAVLSKIEAAGSPQKVAENDYLMKCAMRVIISARQSLTPHFAQILQRLIGILGVISKNPSNPNFDQYLFESIAALIRFITSGNLQTLTVFEEALLQPLMFILQEDIEQYVPYVFQLLSQLLELHIPPTPPPTAATNAVAQVAPAIPVPPLYASILPFLLTPSAWIQKGSIPGLVRLLLAYLSLQPTSMASSGQVASVLAVAQQRLIPSKVNDGWGFELIEGVVLHVHGDQMKPYFRAVLLSLLTRMQTSRTDKYAYSLVRFICYVMALRDDRGYGPNYLIAAIEEIQSQLWMNLLRDVFLPQIPQFLVKDRKLVVVGLTKLLTQSTLMLQPSAQQVWSATFTSLLQLLTSLSATSLTSNTSNDDTEATGITEIDLEEQNAGYQAAYSRLAASESTVPSDPVSYVPSNTAGGVVGWSAHQFVGAPNSAAVNRGVEAVVARNPALGDSVREFWAKGSGAV</sequence>
<dbReference type="GO" id="GO:0006611">
    <property type="term" value="P:protein export from nucleus"/>
    <property type="evidence" value="ECO:0007669"/>
    <property type="project" value="TreeGrafter"/>
</dbReference>
<proteinExistence type="inferred from homology"/>
<dbReference type="SUPFAM" id="SSF48371">
    <property type="entry name" value="ARM repeat"/>
    <property type="match status" value="1"/>
</dbReference>
<dbReference type="InterPro" id="IPR013713">
    <property type="entry name" value="XPO2_central"/>
</dbReference>
<dbReference type="Pfam" id="PF08506">
    <property type="entry name" value="Cse1"/>
    <property type="match status" value="1"/>
</dbReference>
<dbReference type="GO" id="GO:0005829">
    <property type="term" value="C:cytosol"/>
    <property type="evidence" value="ECO:0007669"/>
    <property type="project" value="TreeGrafter"/>
</dbReference>
<dbReference type="GO" id="GO:0006606">
    <property type="term" value="P:protein import into nucleus"/>
    <property type="evidence" value="ECO:0007669"/>
    <property type="project" value="TreeGrafter"/>
</dbReference>
<comment type="similarity">
    <text evidence="3">Belongs to the XPO2/CSE1 family.</text>
</comment>
<dbReference type="AlphaFoldDB" id="A0A166BES5"/>
<evidence type="ECO:0000256" key="2">
    <source>
        <dbReference type="ARBA" id="ARBA00004496"/>
    </source>
</evidence>
<dbReference type="GO" id="GO:0031267">
    <property type="term" value="F:small GTPase binding"/>
    <property type="evidence" value="ECO:0007669"/>
    <property type="project" value="InterPro"/>
</dbReference>
<gene>
    <name evidence="10" type="ORF">SISSUDRAFT_1050078</name>
</gene>
<evidence type="ECO:0000256" key="1">
    <source>
        <dbReference type="ARBA" id="ARBA00004123"/>
    </source>
</evidence>
<keyword evidence="5" id="KW-0963">Cytoplasm</keyword>
<comment type="subcellular location">
    <subcellularLocation>
        <location evidence="2">Cytoplasm</location>
    </subcellularLocation>
    <subcellularLocation>
        <location evidence="1">Nucleus</location>
    </subcellularLocation>
</comment>
<evidence type="ECO:0000256" key="5">
    <source>
        <dbReference type="ARBA" id="ARBA00022490"/>
    </source>
</evidence>
<dbReference type="Pfam" id="PF03378">
    <property type="entry name" value="CAS_CSE1"/>
    <property type="match status" value="1"/>
</dbReference>
<dbReference type="PANTHER" id="PTHR10997:SF8">
    <property type="entry name" value="EXPORTIN-2"/>
    <property type="match status" value="1"/>
</dbReference>
<evidence type="ECO:0000256" key="4">
    <source>
        <dbReference type="ARBA" id="ARBA00022448"/>
    </source>
</evidence>
<dbReference type="InterPro" id="IPR001494">
    <property type="entry name" value="Importin-beta_N"/>
</dbReference>
<dbReference type="Proteomes" id="UP000076798">
    <property type="component" value="Unassembled WGS sequence"/>
</dbReference>
<feature type="region of interest" description="Disordered" evidence="8">
    <location>
        <begin position="316"/>
        <end position="335"/>
    </location>
</feature>
<protein>
    <submittedName>
        <fullName evidence="10">Cse1-domain-containing protein</fullName>
    </submittedName>
</protein>
<evidence type="ECO:0000313" key="11">
    <source>
        <dbReference type="Proteomes" id="UP000076798"/>
    </source>
</evidence>
<evidence type="ECO:0000256" key="3">
    <source>
        <dbReference type="ARBA" id="ARBA00008669"/>
    </source>
</evidence>
<keyword evidence="4" id="KW-0813">Transport</keyword>
<dbReference type="InterPro" id="IPR016024">
    <property type="entry name" value="ARM-type_fold"/>
</dbReference>
<name>A0A166BES5_9AGAM</name>
<dbReference type="GO" id="GO:0005635">
    <property type="term" value="C:nuclear envelope"/>
    <property type="evidence" value="ECO:0007669"/>
    <property type="project" value="TreeGrafter"/>
</dbReference>
<keyword evidence="11" id="KW-1185">Reference proteome</keyword>
<feature type="compositionally biased region" description="Low complexity" evidence="8">
    <location>
        <begin position="316"/>
        <end position="334"/>
    </location>
</feature>
<dbReference type="PANTHER" id="PTHR10997">
    <property type="entry name" value="IMPORTIN-7, 8, 11"/>
    <property type="match status" value="1"/>
</dbReference>
<dbReference type="OrthoDB" id="3268246at2759"/>
<dbReference type="Pfam" id="PF03810">
    <property type="entry name" value="IBN_N"/>
    <property type="match status" value="1"/>
</dbReference>
<evidence type="ECO:0000256" key="7">
    <source>
        <dbReference type="ARBA" id="ARBA00023242"/>
    </source>
</evidence>
<dbReference type="EMBL" id="KV428111">
    <property type="protein sequence ID" value="KZT36297.1"/>
    <property type="molecule type" value="Genomic_DNA"/>
</dbReference>
<dbReference type="SMART" id="SM00913">
    <property type="entry name" value="IBN_N"/>
    <property type="match status" value="1"/>
</dbReference>
<dbReference type="Gene3D" id="1.25.10.10">
    <property type="entry name" value="Leucine-rich Repeat Variant"/>
    <property type="match status" value="1"/>
</dbReference>
<evidence type="ECO:0000259" key="9">
    <source>
        <dbReference type="PROSITE" id="PS50166"/>
    </source>
</evidence>
<dbReference type="InterPro" id="IPR005043">
    <property type="entry name" value="XPO2_C"/>
</dbReference>
<reference evidence="10 11" key="1">
    <citation type="journal article" date="2016" name="Mol. Biol. Evol.">
        <title>Comparative Genomics of Early-Diverging Mushroom-Forming Fungi Provides Insights into the Origins of Lignocellulose Decay Capabilities.</title>
        <authorList>
            <person name="Nagy L.G."/>
            <person name="Riley R."/>
            <person name="Tritt A."/>
            <person name="Adam C."/>
            <person name="Daum C."/>
            <person name="Floudas D."/>
            <person name="Sun H."/>
            <person name="Yadav J.S."/>
            <person name="Pangilinan J."/>
            <person name="Larsson K.H."/>
            <person name="Matsuura K."/>
            <person name="Barry K."/>
            <person name="Labutti K."/>
            <person name="Kuo R."/>
            <person name="Ohm R.A."/>
            <person name="Bhattacharya S.S."/>
            <person name="Shirouzu T."/>
            <person name="Yoshinaga Y."/>
            <person name="Martin F.M."/>
            <person name="Grigoriev I.V."/>
            <person name="Hibbett D.S."/>
        </authorList>
    </citation>
    <scope>NUCLEOTIDE SEQUENCE [LARGE SCALE GENOMIC DNA]</scope>
    <source>
        <strain evidence="10 11">HHB10207 ss-3</strain>
    </source>
</reference>
<keyword evidence="6" id="KW-0653">Protein transport</keyword>
<evidence type="ECO:0000313" key="10">
    <source>
        <dbReference type="EMBL" id="KZT36297.1"/>
    </source>
</evidence>
<organism evidence="10 11">
    <name type="scientific">Sistotremastrum suecicum HHB10207 ss-3</name>
    <dbReference type="NCBI Taxonomy" id="1314776"/>
    <lineage>
        <taxon>Eukaryota</taxon>
        <taxon>Fungi</taxon>
        <taxon>Dikarya</taxon>
        <taxon>Basidiomycota</taxon>
        <taxon>Agaricomycotina</taxon>
        <taxon>Agaricomycetes</taxon>
        <taxon>Sistotremastrales</taxon>
        <taxon>Sistotremastraceae</taxon>
        <taxon>Sistotremastrum</taxon>
    </lineage>
</organism>